<feature type="domain" description="Response regulatory" evidence="5">
    <location>
        <begin position="673"/>
        <end position="784"/>
    </location>
</feature>
<feature type="domain" description="Histidine kinase" evidence="4">
    <location>
        <begin position="456"/>
        <end position="651"/>
    </location>
</feature>
<gene>
    <name evidence="6" type="ordered locus">Acid_6357</name>
</gene>
<dbReference type="Gene3D" id="3.40.50.2300">
    <property type="match status" value="1"/>
</dbReference>
<accession>Q01ST7</accession>
<keyword evidence="2" id="KW-0418">Kinase</keyword>
<dbReference type="SUPFAM" id="SSF55781">
    <property type="entry name" value="GAF domain-like"/>
    <property type="match status" value="1"/>
</dbReference>
<evidence type="ECO:0000256" key="2">
    <source>
        <dbReference type="ARBA" id="ARBA00022777"/>
    </source>
</evidence>
<evidence type="ECO:0000313" key="6">
    <source>
        <dbReference type="EMBL" id="ABJ87283.1"/>
    </source>
</evidence>
<dbReference type="InterPro" id="IPR011006">
    <property type="entry name" value="CheY-like_superfamily"/>
</dbReference>
<dbReference type="SUPFAM" id="SSF52172">
    <property type="entry name" value="CheY-like"/>
    <property type="match status" value="1"/>
</dbReference>
<dbReference type="GO" id="GO:0000160">
    <property type="term" value="P:phosphorelay signal transduction system"/>
    <property type="evidence" value="ECO:0007669"/>
    <property type="project" value="InterPro"/>
</dbReference>
<dbReference type="STRING" id="234267.Acid_6357"/>
<evidence type="ECO:0000256" key="1">
    <source>
        <dbReference type="ARBA" id="ARBA00022679"/>
    </source>
</evidence>
<evidence type="ECO:0000259" key="5">
    <source>
        <dbReference type="PROSITE" id="PS50110"/>
    </source>
</evidence>
<dbReference type="eggNOG" id="COG4191">
    <property type="taxonomic scope" value="Bacteria"/>
</dbReference>
<dbReference type="HOGENOM" id="CLU_351562_0_0_0"/>
<dbReference type="SUPFAM" id="SSF55874">
    <property type="entry name" value="ATPase domain of HSP90 chaperone/DNA topoisomerase II/histidine kinase"/>
    <property type="match status" value="1"/>
</dbReference>
<proteinExistence type="predicted"/>
<dbReference type="SMART" id="SM00448">
    <property type="entry name" value="REC"/>
    <property type="match status" value="1"/>
</dbReference>
<dbReference type="PANTHER" id="PTHR43065">
    <property type="entry name" value="SENSOR HISTIDINE KINASE"/>
    <property type="match status" value="1"/>
</dbReference>
<dbReference type="SMART" id="SM00065">
    <property type="entry name" value="GAF"/>
    <property type="match status" value="1"/>
</dbReference>
<dbReference type="PANTHER" id="PTHR43065:SF42">
    <property type="entry name" value="TWO-COMPONENT SENSOR PPRA"/>
    <property type="match status" value="1"/>
</dbReference>
<dbReference type="Gene3D" id="1.10.287.130">
    <property type="match status" value="1"/>
</dbReference>
<comment type="caution">
    <text evidence="3">Lacks conserved residue(s) required for the propagation of feature annotation.</text>
</comment>
<dbReference type="InParanoid" id="Q01ST7"/>
<dbReference type="PROSITE" id="PS50109">
    <property type="entry name" value="HIS_KIN"/>
    <property type="match status" value="1"/>
</dbReference>
<dbReference type="InterPro" id="IPR029016">
    <property type="entry name" value="GAF-like_dom_sf"/>
</dbReference>
<dbReference type="InterPro" id="IPR001789">
    <property type="entry name" value="Sig_transdc_resp-reg_receiver"/>
</dbReference>
<sequence precursor="true">MAANAGAIRLAALRVTALGVSLAVLCLPAAAQIRITLSQLSFRSGPTYSAAYAGQEVMIRGVVSAPAIHFLEYTMLALQDGRNGGVLKVPAGDTSLERFRPGDELEVRGKVALQFGMTVVLPESIAPGEHKAPPQPKEMSPEEAQSLAHLGELVRVRSTVVTQYRNSGGTGIFVAAAKDNYRIFIPRPPGKDYVSLNSIRPGETVQVTGVALQYCPAPPFNTGFQLLIGSVNDIVPVDLPATLPQPLIASGITVVLLVGFFLWTRERRLRSQRRRLRRTYKLGEEILSASSAATILKRISEALPSIIGVTRVRLYVYNRTAKTLDAIEDEHGASTSISLSSPPGGTPAGAVACFHYRTLLVIPDIDRSPFPIAGQKGERSPKSLLFVPMMAQSEVIGVLELDQDDRVRDFTADEQALAQHLGNQIGVAIRLLDQRTVQEQLFRTEKMAAVGRLISGVVNELQTPLASITDLATRAVEKARGGPAEREVSAIATEAAKASGMVTRLVSFAAAEQVEARPVDVTGLLRNLIEFREGDWKASGIRVRDLTAHEPMFVHGSQGQMEQVFLNLLVHAEQSLADAPQKSITVRTSLLAKRLLVEISFTSPADLRKPEDTAAVLGVTRSVIAGHGGEVRLIDKNNADPRFEVELPALVKDRAMPATGATVAVRDSSRRMTALVIEPDEAMQRQILALLSGHGYRVVPVSNSDTGLDLAHRMRFDAAFCSVHAPGLNWVELSERMHARVGGFILLSDGYDAELAADFEGDGRFVLAKPVQEKELERVLQALEPPAPNANVIPFKTGTA</sequence>
<dbReference type="CDD" id="cd00156">
    <property type="entry name" value="REC"/>
    <property type="match status" value="1"/>
</dbReference>
<dbReference type="AlphaFoldDB" id="Q01ST7"/>
<dbReference type="KEGG" id="sus:Acid_6357"/>
<protein>
    <submittedName>
        <fullName evidence="6">Response regulator receiver modulated GAF sensor protein</fullName>
    </submittedName>
</protein>
<dbReference type="InterPro" id="IPR005467">
    <property type="entry name" value="His_kinase_dom"/>
</dbReference>
<keyword evidence="1" id="KW-0808">Transferase</keyword>
<evidence type="ECO:0000256" key="3">
    <source>
        <dbReference type="PROSITE-ProRule" id="PRU00169"/>
    </source>
</evidence>
<dbReference type="EMBL" id="CP000473">
    <property type="protein sequence ID" value="ABJ87283.1"/>
    <property type="molecule type" value="Genomic_DNA"/>
</dbReference>
<reference evidence="6" key="1">
    <citation type="submission" date="2006-10" db="EMBL/GenBank/DDBJ databases">
        <title>Complete sequence of Solibacter usitatus Ellin6076.</title>
        <authorList>
            <consortium name="US DOE Joint Genome Institute"/>
            <person name="Copeland A."/>
            <person name="Lucas S."/>
            <person name="Lapidus A."/>
            <person name="Barry K."/>
            <person name="Detter J.C."/>
            <person name="Glavina del Rio T."/>
            <person name="Hammon N."/>
            <person name="Israni S."/>
            <person name="Dalin E."/>
            <person name="Tice H."/>
            <person name="Pitluck S."/>
            <person name="Thompson L.S."/>
            <person name="Brettin T."/>
            <person name="Bruce D."/>
            <person name="Han C."/>
            <person name="Tapia R."/>
            <person name="Gilna P."/>
            <person name="Schmutz J."/>
            <person name="Larimer F."/>
            <person name="Land M."/>
            <person name="Hauser L."/>
            <person name="Kyrpides N."/>
            <person name="Mikhailova N."/>
            <person name="Janssen P.H."/>
            <person name="Kuske C.R."/>
            <person name="Richardson P."/>
        </authorList>
    </citation>
    <scope>NUCLEOTIDE SEQUENCE</scope>
    <source>
        <strain evidence="6">Ellin6076</strain>
    </source>
</reference>
<dbReference type="Gene3D" id="3.30.450.40">
    <property type="match status" value="1"/>
</dbReference>
<dbReference type="Gene3D" id="3.30.565.10">
    <property type="entry name" value="Histidine kinase-like ATPase, C-terminal domain"/>
    <property type="match status" value="1"/>
</dbReference>
<organism evidence="6">
    <name type="scientific">Solibacter usitatus (strain Ellin6076)</name>
    <dbReference type="NCBI Taxonomy" id="234267"/>
    <lineage>
        <taxon>Bacteria</taxon>
        <taxon>Pseudomonadati</taxon>
        <taxon>Acidobacteriota</taxon>
        <taxon>Terriglobia</taxon>
        <taxon>Bryobacterales</taxon>
        <taxon>Solibacteraceae</taxon>
        <taxon>Candidatus Solibacter</taxon>
    </lineage>
</organism>
<dbReference type="InterPro" id="IPR003018">
    <property type="entry name" value="GAF"/>
</dbReference>
<evidence type="ECO:0000259" key="4">
    <source>
        <dbReference type="PROSITE" id="PS50109"/>
    </source>
</evidence>
<dbReference type="Pfam" id="PF01590">
    <property type="entry name" value="GAF"/>
    <property type="match status" value="1"/>
</dbReference>
<name>Q01ST7_SOLUE</name>
<dbReference type="eggNOG" id="COG2204">
    <property type="taxonomic scope" value="Bacteria"/>
</dbReference>
<dbReference type="GO" id="GO:0016301">
    <property type="term" value="F:kinase activity"/>
    <property type="evidence" value="ECO:0007669"/>
    <property type="project" value="UniProtKB-KW"/>
</dbReference>
<dbReference type="InterPro" id="IPR036890">
    <property type="entry name" value="HATPase_C_sf"/>
</dbReference>
<dbReference type="PROSITE" id="PS50110">
    <property type="entry name" value="RESPONSE_REGULATORY"/>
    <property type="match status" value="1"/>
</dbReference>